<name>A0A0W8G5B3_9ZZZZ</name>
<protein>
    <submittedName>
        <fullName evidence="1">Uncharacterized protein</fullName>
    </submittedName>
</protein>
<accession>A0A0W8G5B3</accession>
<reference evidence="1" key="1">
    <citation type="journal article" date="2015" name="Proc. Natl. Acad. Sci. U.S.A.">
        <title>Networks of energetic and metabolic interactions define dynamics in microbial communities.</title>
        <authorList>
            <person name="Embree M."/>
            <person name="Liu J.K."/>
            <person name="Al-Bassam M.M."/>
            <person name="Zengler K."/>
        </authorList>
    </citation>
    <scope>NUCLEOTIDE SEQUENCE</scope>
</reference>
<dbReference type="EMBL" id="LNQE01000255">
    <property type="protein sequence ID" value="KUG28158.1"/>
    <property type="molecule type" value="Genomic_DNA"/>
</dbReference>
<comment type="caution">
    <text evidence="1">The sequence shown here is derived from an EMBL/GenBank/DDBJ whole genome shotgun (WGS) entry which is preliminary data.</text>
</comment>
<organism evidence="1">
    <name type="scientific">hydrocarbon metagenome</name>
    <dbReference type="NCBI Taxonomy" id="938273"/>
    <lineage>
        <taxon>unclassified sequences</taxon>
        <taxon>metagenomes</taxon>
        <taxon>ecological metagenomes</taxon>
    </lineage>
</organism>
<evidence type="ECO:0000313" key="1">
    <source>
        <dbReference type="EMBL" id="KUG28158.1"/>
    </source>
</evidence>
<dbReference type="AlphaFoldDB" id="A0A0W8G5B3"/>
<sequence>MTELRRFITVAHHVPGRIRLKLDPAVRSHPKAMTLAALAQKGNGAFRARLNILARSLVLEYDPDRIDPRLVEGVFTEDDPLEAAALADALSAALGLTPQA</sequence>
<proteinExistence type="predicted"/>
<gene>
    <name evidence="1" type="ORF">ASZ90_001971</name>
</gene>